<protein>
    <recommendedName>
        <fullName evidence="4">ATP-grasp domain-containing protein</fullName>
    </recommendedName>
</protein>
<evidence type="ECO:0000256" key="2">
    <source>
        <dbReference type="ARBA" id="ARBA00022741"/>
    </source>
</evidence>
<dbReference type="Gene3D" id="3.30.470.20">
    <property type="entry name" value="ATP-grasp fold, B domain"/>
    <property type="match status" value="1"/>
</dbReference>
<accession>A0A0F9P7K0</accession>
<evidence type="ECO:0000259" key="4">
    <source>
        <dbReference type="PROSITE" id="PS50975"/>
    </source>
</evidence>
<sequence>MGFDGVWEALQEEKTVNREDILNEIEQFKKEGRKFLSEPISGKFLASYGIPIPPACIAKNVEKAVKYAQELGFPVVLKVISAQIIHKSDAGGVITNIDKKEKVREAFYRIVENARKYNPKAKVEGIYVQKMVPPGREVIIGVVKDKQFGPVVMFGLGGILVEVFKDVVFRVAPIDREEAREMIDEIKGLAILQGVRGEKPVDFNSLSEAIANTSRLAIDFPQIEQLDINPVCLYPEKIYALDTRIILE</sequence>
<evidence type="ECO:0000256" key="3">
    <source>
        <dbReference type="ARBA" id="ARBA00022840"/>
    </source>
</evidence>
<evidence type="ECO:0000256" key="1">
    <source>
        <dbReference type="ARBA" id="ARBA00022598"/>
    </source>
</evidence>
<comment type="caution">
    <text evidence="5">The sequence shown here is derived from an EMBL/GenBank/DDBJ whole genome shotgun (WGS) entry which is preliminary data.</text>
</comment>
<organism evidence="5">
    <name type="scientific">marine sediment metagenome</name>
    <dbReference type="NCBI Taxonomy" id="412755"/>
    <lineage>
        <taxon>unclassified sequences</taxon>
        <taxon>metagenomes</taxon>
        <taxon>ecological metagenomes</taxon>
    </lineage>
</organism>
<dbReference type="InterPro" id="IPR011761">
    <property type="entry name" value="ATP-grasp"/>
</dbReference>
<dbReference type="AlphaFoldDB" id="A0A0F9P7K0"/>
<evidence type="ECO:0000313" key="5">
    <source>
        <dbReference type="EMBL" id="KKM97015.1"/>
    </source>
</evidence>
<reference evidence="5" key="1">
    <citation type="journal article" date="2015" name="Nature">
        <title>Complex archaea that bridge the gap between prokaryotes and eukaryotes.</title>
        <authorList>
            <person name="Spang A."/>
            <person name="Saw J.H."/>
            <person name="Jorgensen S.L."/>
            <person name="Zaremba-Niedzwiedzka K."/>
            <person name="Martijn J."/>
            <person name="Lind A.E."/>
            <person name="van Eijk R."/>
            <person name="Schleper C."/>
            <person name="Guy L."/>
            <person name="Ettema T.J."/>
        </authorList>
    </citation>
    <scope>NUCLEOTIDE SEQUENCE</scope>
</reference>
<dbReference type="PANTHER" id="PTHR43334">
    <property type="entry name" value="ACETATE--COA LIGASE [ADP-FORMING]"/>
    <property type="match status" value="1"/>
</dbReference>
<gene>
    <name evidence="5" type="ORF">LCGC14_1172290</name>
</gene>
<dbReference type="Gene3D" id="3.30.1490.20">
    <property type="entry name" value="ATP-grasp fold, A domain"/>
    <property type="match status" value="1"/>
</dbReference>
<dbReference type="SUPFAM" id="SSF56059">
    <property type="entry name" value="Glutathione synthetase ATP-binding domain-like"/>
    <property type="match status" value="1"/>
</dbReference>
<dbReference type="GO" id="GO:0005524">
    <property type="term" value="F:ATP binding"/>
    <property type="evidence" value="ECO:0007669"/>
    <property type="project" value="UniProtKB-KW"/>
</dbReference>
<dbReference type="PANTHER" id="PTHR43334:SF1">
    <property type="entry name" value="3-HYDROXYPROPIONATE--COA LIGASE [ADP-FORMING]"/>
    <property type="match status" value="1"/>
</dbReference>
<dbReference type="GO" id="GO:0046872">
    <property type="term" value="F:metal ion binding"/>
    <property type="evidence" value="ECO:0007669"/>
    <property type="project" value="InterPro"/>
</dbReference>
<keyword evidence="3" id="KW-0067">ATP-binding</keyword>
<dbReference type="EMBL" id="LAZR01005803">
    <property type="protein sequence ID" value="KKM97015.1"/>
    <property type="molecule type" value="Genomic_DNA"/>
</dbReference>
<keyword evidence="2" id="KW-0547">Nucleotide-binding</keyword>
<dbReference type="FunFam" id="3.30.1490.20:FF:000020">
    <property type="entry name" value="Protein lysine acetyltransferase"/>
    <property type="match status" value="1"/>
</dbReference>
<dbReference type="InterPro" id="IPR013815">
    <property type="entry name" value="ATP_grasp_subdomain_1"/>
</dbReference>
<keyword evidence="1" id="KW-0436">Ligase</keyword>
<dbReference type="Pfam" id="PF13549">
    <property type="entry name" value="ATP-grasp_5"/>
    <property type="match status" value="1"/>
</dbReference>
<proteinExistence type="predicted"/>
<dbReference type="InterPro" id="IPR051538">
    <property type="entry name" value="Acyl-CoA_Synth/Transferase"/>
</dbReference>
<dbReference type="GO" id="GO:0016874">
    <property type="term" value="F:ligase activity"/>
    <property type="evidence" value="ECO:0007669"/>
    <property type="project" value="UniProtKB-KW"/>
</dbReference>
<dbReference type="PROSITE" id="PS50975">
    <property type="entry name" value="ATP_GRASP"/>
    <property type="match status" value="1"/>
</dbReference>
<name>A0A0F9P7K0_9ZZZZ</name>
<feature type="domain" description="ATP-grasp" evidence="4">
    <location>
        <begin position="42"/>
        <end position="93"/>
    </location>
</feature>